<dbReference type="AlphaFoldDB" id="X1C7I1"/>
<sequence length="118" mass="13203">MSARKIKSKQEGKSNASKYLKKAEDNYNQMLTALNNNNYNATGTLAIQCAISAADAVCIHEKGVRSLSQNHLDLCDLVKSIPLPEARCKSITLKKIISKKNLIQYESRSIYKTKLMKL</sequence>
<protein>
    <recommendedName>
        <fullName evidence="2">HEPN domain-containing protein</fullName>
    </recommendedName>
</protein>
<evidence type="ECO:0008006" key="2">
    <source>
        <dbReference type="Google" id="ProtNLM"/>
    </source>
</evidence>
<proteinExistence type="predicted"/>
<evidence type="ECO:0000313" key="1">
    <source>
        <dbReference type="EMBL" id="GAG89267.1"/>
    </source>
</evidence>
<accession>X1C7I1</accession>
<name>X1C7I1_9ZZZZ</name>
<comment type="caution">
    <text evidence="1">The sequence shown here is derived from an EMBL/GenBank/DDBJ whole genome shotgun (WGS) entry which is preliminary data.</text>
</comment>
<dbReference type="EMBL" id="BART01011865">
    <property type="protein sequence ID" value="GAG89267.1"/>
    <property type="molecule type" value="Genomic_DNA"/>
</dbReference>
<gene>
    <name evidence="1" type="ORF">S01H4_25051</name>
</gene>
<organism evidence="1">
    <name type="scientific">marine sediment metagenome</name>
    <dbReference type="NCBI Taxonomy" id="412755"/>
    <lineage>
        <taxon>unclassified sequences</taxon>
        <taxon>metagenomes</taxon>
        <taxon>ecological metagenomes</taxon>
    </lineage>
</organism>
<reference evidence="1" key="1">
    <citation type="journal article" date="2014" name="Front. Microbiol.">
        <title>High frequency of phylogenetically diverse reductive dehalogenase-homologous genes in deep subseafloor sedimentary metagenomes.</title>
        <authorList>
            <person name="Kawai M."/>
            <person name="Futagami T."/>
            <person name="Toyoda A."/>
            <person name="Takaki Y."/>
            <person name="Nishi S."/>
            <person name="Hori S."/>
            <person name="Arai W."/>
            <person name="Tsubouchi T."/>
            <person name="Morono Y."/>
            <person name="Uchiyama I."/>
            <person name="Ito T."/>
            <person name="Fujiyama A."/>
            <person name="Inagaki F."/>
            <person name="Takami H."/>
        </authorList>
    </citation>
    <scope>NUCLEOTIDE SEQUENCE</scope>
    <source>
        <strain evidence="1">Expedition CK06-06</strain>
    </source>
</reference>